<organism evidence="1">
    <name type="scientific">marine metagenome</name>
    <dbReference type="NCBI Taxonomy" id="408172"/>
    <lineage>
        <taxon>unclassified sequences</taxon>
        <taxon>metagenomes</taxon>
        <taxon>ecological metagenomes</taxon>
    </lineage>
</organism>
<evidence type="ECO:0000313" key="1">
    <source>
        <dbReference type="EMBL" id="SVC43012.1"/>
    </source>
</evidence>
<reference evidence="1" key="1">
    <citation type="submission" date="2018-05" db="EMBL/GenBank/DDBJ databases">
        <authorList>
            <person name="Lanie J.A."/>
            <person name="Ng W.-L."/>
            <person name="Kazmierczak K.M."/>
            <person name="Andrzejewski T.M."/>
            <person name="Davidsen T.M."/>
            <person name="Wayne K.J."/>
            <person name="Tettelin H."/>
            <person name="Glass J.I."/>
            <person name="Rusch D."/>
            <person name="Podicherti R."/>
            <person name="Tsui H.-C.T."/>
            <person name="Winkler M.E."/>
        </authorList>
    </citation>
    <scope>NUCLEOTIDE SEQUENCE</scope>
</reference>
<gene>
    <name evidence="1" type="ORF">METZ01_LOCUS295866</name>
</gene>
<dbReference type="SUPFAM" id="SSF53335">
    <property type="entry name" value="S-adenosyl-L-methionine-dependent methyltransferases"/>
    <property type="match status" value="1"/>
</dbReference>
<name>A0A382M6L7_9ZZZZ</name>
<evidence type="ECO:0008006" key="2">
    <source>
        <dbReference type="Google" id="ProtNLM"/>
    </source>
</evidence>
<dbReference type="InterPro" id="IPR029063">
    <property type="entry name" value="SAM-dependent_MTases_sf"/>
</dbReference>
<sequence length="240" mass="27049">MGLGIAAVQNTLELSKLGLLEGTNKIAEMGSQELHLTALDLEEMIKMAGLNNFQKDKFPNIDNWPNSPRCSAKSFYQFLGIKEYVSIDMNKEHGSISLDFNLPLEDTSLYSQFDLVTDHGACEHAFNIAETYRTMHRLCKPKGLIVIAQSLWGGNGYFLYDESFFDGIAAANNYKIIFNSYVIAADSKTPNGSDNQFHVPLNRDLLKTIDLSKANSIYVYVVLQKQDKSDFKFPYQGQYL</sequence>
<dbReference type="AlphaFoldDB" id="A0A382M6L7"/>
<dbReference type="EMBL" id="UINC01090772">
    <property type="protein sequence ID" value="SVC43012.1"/>
    <property type="molecule type" value="Genomic_DNA"/>
</dbReference>
<feature type="non-terminal residue" evidence="1">
    <location>
        <position position="240"/>
    </location>
</feature>
<dbReference type="Gene3D" id="3.40.50.150">
    <property type="entry name" value="Vaccinia Virus protein VP39"/>
    <property type="match status" value="1"/>
</dbReference>
<proteinExistence type="predicted"/>
<protein>
    <recommendedName>
        <fullName evidence="2">Methyltransferase type 11 domain-containing protein</fullName>
    </recommendedName>
</protein>
<accession>A0A382M6L7</accession>